<feature type="binding site" evidence="19">
    <location>
        <begin position="450"/>
        <end position="451"/>
    </location>
    <ligand>
        <name>phosphoenolpyruvate</name>
        <dbReference type="ChEBI" id="CHEBI:58702"/>
    </ligand>
</feature>
<feature type="active site" description="Proton donor" evidence="18">
    <location>
        <position position="498"/>
    </location>
</feature>
<comment type="catalytic activity">
    <reaction evidence="1 17">
        <text>L-histidyl-[protein] + phosphoenolpyruvate = N(pros)-phospho-L-histidyl-[protein] + pyruvate</text>
        <dbReference type="Rhea" id="RHEA:23880"/>
        <dbReference type="Rhea" id="RHEA-COMP:9745"/>
        <dbReference type="Rhea" id="RHEA-COMP:9746"/>
        <dbReference type="ChEBI" id="CHEBI:15361"/>
        <dbReference type="ChEBI" id="CHEBI:29979"/>
        <dbReference type="ChEBI" id="CHEBI:58702"/>
        <dbReference type="ChEBI" id="CHEBI:64837"/>
        <dbReference type="EC" id="2.7.3.9"/>
    </reaction>
</comment>
<gene>
    <name evidence="24" type="ORF">HMPREF9709_00863</name>
</gene>
<dbReference type="Gene3D" id="3.50.30.10">
    <property type="entry name" value="Phosphohistidine domain"/>
    <property type="match status" value="1"/>
</dbReference>
<comment type="caution">
    <text evidence="24">The sequence shown here is derived from an EMBL/GenBank/DDBJ whole genome shotgun (WGS) entry which is preliminary data.</text>
</comment>
<evidence type="ECO:0000256" key="19">
    <source>
        <dbReference type="PIRSR" id="PIRSR000732-2"/>
    </source>
</evidence>
<evidence type="ECO:0000259" key="22">
    <source>
        <dbReference type="Pfam" id="PF02896"/>
    </source>
</evidence>
<evidence type="ECO:0000256" key="6">
    <source>
        <dbReference type="ARBA" id="ARBA00012232"/>
    </source>
</evidence>
<dbReference type="InterPro" id="IPR024692">
    <property type="entry name" value="PTS_EI"/>
</dbReference>
<evidence type="ECO:0000256" key="8">
    <source>
        <dbReference type="ARBA" id="ARBA00022448"/>
    </source>
</evidence>
<feature type="domain" description="PEP-utilising enzyme mobile" evidence="21">
    <location>
        <begin position="149"/>
        <end position="221"/>
    </location>
</feature>
<dbReference type="PIRSF" id="PIRSF000732">
    <property type="entry name" value="PTS_enzyme_I"/>
    <property type="match status" value="1"/>
</dbReference>
<keyword evidence="11 17" id="KW-0808">Transferase</keyword>
<dbReference type="SUPFAM" id="SSF47831">
    <property type="entry name" value="Enzyme I of the PEP:sugar phosphotransferase system HPr-binding (sub)domain"/>
    <property type="match status" value="1"/>
</dbReference>
<comment type="function">
    <text evidence="3 17">General (non sugar-specific) component of the phosphoenolpyruvate-dependent sugar phosphotransferase system (sugar PTS). This major carbohydrate active-transport system catalyzes the phosphorylation of incoming sugar substrates concomitantly with their translocation across the cell membrane. Enzyme I transfers the phosphoryl group from phosphoenolpyruvate (PEP) to the phosphoryl carrier protein (HPr).</text>
</comment>
<dbReference type="SUPFAM" id="SSF52009">
    <property type="entry name" value="Phosphohistidine domain"/>
    <property type="match status" value="1"/>
</dbReference>
<evidence type="ECO:0000259" key="21">
    <source>
        <dbReference type="Pfam" id="PF00391"/>
    </source>
</evidence>
<evidence type="ECO:0000256" key="4">
    <source>
        <dbReference type="ARBA" id="ARBA00004496"/>
    </source>
</evidence>
<evidence type="ECO:0000256" key="17">
    <source>
        <dbReference type="PIRNR" id="PIRNR000732"/>
    </source>
</evidence>
<dbReference type="Pfam" id="PF02896">
    <property type="entry name" value="PEP-utilizers_C"/>
    <property type="match status" value="1"/>
</dbReference>
<dbReference type="InterPro" id="IPR050499">
    <property type="entry name" value="PEP-utilizing_PTS_enzyme"/>
</dbReference>
<dbReference type="GO" id="GO:0009401">
    <property type="term" value="P:phosphoenolpyruvate-dependent sugar phosphotransferase system"/>
    <property type="evidence" value="ECO:0007669"/>
    <property type="project" value="UniProtKB-KW"/>
</dbReference>
<dbReference type="InterPro" id="IPR006318">
    <property type="entry name" value="PTS_EI-like"/>
</dbReference>
<feature type="active site" description="Tele-phosphohistidine intermediate" evidence="18">
    <location>
        <position position="185"/>
    </location>
</feature>
<feature type="binding site" evidence="19">
    <location>
        <position position="461"/>
    </location>
    <ligand>
        <name>phosphoenolpyruvate</name>
        <dbReference type="ChEBI" id="CHEBI:58702"/>
    </ligand>
</feature>
<evidence type="ECO:0000256" key="1">
    <source>
        <dbReference type="ARBA" id="ARBA00000683"/>
    </source>
</evidence>
<feature type="binding site" evidence="20">
    <location>
        <position position="427"/>
    </location>
    <ligand>
        <name>Mg(2+)</name>
        <dbReference type="ChEBI" id="CHEBI:18420"/>
    </ligand>
</feature>
<dbReference type="InterPro" id="IPR000121">
    <property type="entry name" value="PEP_util_C"/>
</dbReference>
<protein>
    <recommendedName>
        <fullName evidence="7 17">Phosphoenolpyruvate-protein phosphotransferase</fullName>
        <ecNumber evidence="6 17">2.7.3.9</ecNumber>
    </recommendedName>
    <alternativeName>
        <fullName evidence="16 17">Phosphotransferase system, enzyme I</fullName>
    </alternativeName>
</protein>
<evidence type="ECO:0000256" key="18">
    <source>
        <dbReference type="PIRSR" id="PIRSR000732-1"/>
    </source>
</evidence>
<keyword evidence="10 17" id="KW-0762">Sugar transport</keyword>
<proteinExistence type="inferred from homology"/>
<keyword evidence="24" id="KW-0670">Pyruvate</keyword>
<dbReference type="EC" id="2.7.3.9" evidence="6 17"/>
<evidence type="ECO:0000256" key="13">
    <source>
        <dbReference type="ARBA" id="ARBA00022723"/>
    </source>
</evidence>
<feature type="binding site" evidence="19">
    <location>
        <position position="292"/>
    </location>
    <ligand>
        <name>phosphoenolpyruvate</name>
        <dbReference type="ChEBI" id="CHEBI:58702"/>
    </ligand>
</feature>
<name>H3NNF2_9FIRM</name>
<evidence type="ECO:0000313" key="24">
    <source>
        <dbReference type="EMBL" id="EHR33927.1"/>
    </source>
</evidence>
<evidence type="ECO:0000313" key="25">
    <source>
        <dbReference type="Proteomes" id="UP000004191"/>
    </source>
</evidence>
<dbReference type="eggNOG" id="COG1080">
    <property type="taxonomic scope" value="Bacteria"/>
</dbReference>
<dbReference type="GeneID" id="96998859"/>
<keyword evidence="14 17" id="KW-0418">Kinase</keyword>
<dbReference type="Gene3D" id="1.10.274.10">
    <property type="entry name" value="PtsI, HPr-binding domain"/>
    <property type="match status" value="1"/>
</dbReference>
<evidence type="ECO:0000256" key="9">
    <source>
        <dbReference type="ARBA" id="ARBA00022490"/>
    </source>
</evidence>
<dbReference type="RefSeq" id="WP_005398271.1">
    <property type="nucleotide sequence ID" value="NZ_JH601088.1"/>
</dbReference>
<dbReference type="InterPro" id="IPR008731">
    <property type="entry name" value="PTS_EIN"/>
</dbReference>
<dbReference type="GO" id="GO:0008965">
    <property type="term" value="F:phosphoenolpyruvate-protein phosphotransferase activity"/>
    <property type="evidence" value="ECO:0007669"/>
    <property type="project" value="UniProtKB-EC"/>
</dbReference>
<dbReference type="PANTHER" id="PTHR46244:SF3">
    <property type="entry name" value="PHOSPHOENOLPYRUVATE-PROTEIN PHOSPHOTRANSFERASE"/>
    <property type="match status" value="1"/>
</dbReference>
<feature type="binding site" evidence="19">
    <location>
        <position position="328"/>
    </location>
    <ligand>
        <name>phosphoenolpyruvate</name>
        <dbReference type="ChEBI" id="CHEBI:58702"/>
    </ligand>
</feature>
<dbReference type="InterPro" id="IPR015813">
    <property type="entry name" value="Pyrv/PenolPyrv_kinase-like_dom"/>
</dbReference>
<dbReference type="NCBIfam" id="TIGR01417">
    <property type="entry name" value="PTS_I_fam"/>
    <property type="match status" value="1"/>
</dbReference>
<dbReference type="PRINTS" id="PR01736">
    <property type="entry name" value="PHPHTRNFRASE"/>
</dbReference>
<dbReference type="SUPFAM" id="SSF51621">
    <property type="entry name" value="Phosphoenolpyruvate/pyruvate domain"/>
    <property type="match status" value="1"/>
</dbReference>
<keyword evidence="9 17" id="KW-0963">Cytoplasm</keyword>
<evidence type="ECO:0000256" key="3">
    <source>
        <dbReference type="ARBA" id="ARBA00002728"/>
    </source>
</evidence>
<keyword evidence="25" id="KW-1185">Reference proteome</keyword>
<evidence type="ECO:0000256" key="5">
    <source>
        <dbReference type="ARBA" id="ARBA00007837"/>
    </source>
</evidence>
<keyword evidence="15 17" id="KW-0460">Magnesium</keyword>
<dbReference type="HOGENOM" id="CLU_007308_7_0_9"/>
<evidence type="ECO:0000256" key="7">
    <source>
        <dbReference type="ARBA" id="ARBA00016544"/>
    </source>
</evidence>
<evidence type="ECO:0000256" key="2">
    <source>
        <dbReference type="ARBA" id="ARBA00001946"/>
    </source>
</evidence>
<evidence type="ECO:0000256" key="12">
    <source>
        <dbReference type="ARBA" id="ARBA00022683"/>
    </source>
</evidence>
<dbReference type="GO" id="GO:0046872">
    <property type="term" value="F:metal ion binding"/>
    <property type="evidence" value="ECO:0007669"/>
    <property type="project" value="UniProtKB-KW"/>
</dbReference>
<dbReference type="InterPro" id="IPR023151">
    <property type="entry name" value="PEP_util_CS"/>
</dbReference>
<dbReference type="Pfam" id="PF05524">
    <property type="entry name" value="PEP-utilisers_N"/>
    <property type="match status" value="1"/>
</dbReference>
<evidence type="ECO:0000256" key="16">
    <source>
        <dbReference type="ARBA" id="ARBA00033235"/>
    </source>
</evidence>
<evidence type="ECO:0000256" key="10">
    <source>
        <dbReference type="ARBA" id="ARBA00022597"/>
    </source>
</evidence>
<dbReference type="EMBL" id="AGEI01000021">
    <property type="protein sequence ID" value="EHR33927.1"/>
    <property type="molecule type" value="Genomic_DNA"/>
</dbReference>
<dbReference type="InterPro" id="IPR040442">
    <property type="entry name" value="Pyrv_kinase-like_dom_sf"/>
</dbReference>
<dbReference type="GO" id="GO:0005737">
    <property type="term" value="C:cytoplasm"/>
    <property type="evidence" value="ECO:0007669"/>
    <property type="project" value="UniProtKB-SubCell"/>
</dbReference>
<dbReference type="PANTHER" id="PTHR46244">
    <property type="entry name" value="PHOSPHOENOLPYRUVATE-PROTEIN PHOSPHOTRANSFERASE"/>
    <property type="match status" value="1"/>
</dbReference>
<comment type="similarity">
    <text evidence="5 17">Belongs to the PEP-utilizing enzyme family.</text>
</comment>
<dbReference type="Proteomes" id="UP000004191">
    <property type="component" value="Unassembled WGS sequence"/>
</dbReference>
<dbReference type="InterPro" id="IPR008279">
    <property type="entry name" value="PEP-util_enz_mobile_dom"/>
</dbReference>
<dbReference type="PATRIC" id="fig|883114.3.peg.853"/>
<keyword evidence="8 17" id="KW-0813">Transport</keyword>
<dbReference type="InterPro" id="IPR036618">
    <property type="entry name" value="PtsI_HPr-bd_sf"/>
</dbReference>
<feature type="domain" description="PEP-utilising enzyme C-terminal" evidence="22">
    <location>
        <begin position="249"/>
        <end position="536"/>
    </location>
</feature>
<feature type="domain" description="Phosphotransferase system enzyme I N-terminal" evidence="23">
    <location>
        <begin position="4"/>
        <end position="122"/>
    </location>
</feature>
<evidence type="ECO:0000256" key="20">
    <source>
        <dbReference type="PIRSR" id="PIRSR000732-3"/>
    </source>
</evidence>
<sequence>MKLHGIAASDGVAIGKVFLFEKTEVEINKDKITAEQVDTEITKISDAINSYVEELQNRETTSEAAQEVTAAHIELASDPALIDSTSDKIKNQLINVELALESTIDEMVMVFEMMDDAYLKERAADYRDIGQNIMYKLKGIVPKTLSSLDDDYIVISDELTPTDTSTMDKDHVLGFAMNLGGKTSHSSIIAQTLGIPAVVGMKDITENVENGEFIILDAIEGVIIKNPDEATVKAYEEKFEIMKRTKELTEKYKFEDAVTKDGKDIEVVCNIGGISDLVSGLEEGAEGVGLFRTEFLYMESNDFPEEEKQFSVYKEAAEKLEGKPLIIRTLDIGGDKGLNYFEFPKEENPFLGWRALRVQFDKTDILRTQLRAILRASTFGNVKILLPMIISVNEIKKIQELLEVYKEELKLEGIEYDENIEVGIMIETPASVFMARDLIKYCDFFSIGTNDLTQYILAVDRGNEKISHLYDYFNPAVLRAIKEVIAASHEAGKWTGMCGSMSSDSLATYLLLGMGLDEFSAVGAKVGTIKSIINNVTLEDAKKFADEVLELDNVEEIRNLLKAKSNEFKL</sequence>
<dbReference type="PROSITE" id="PS00742">
    <property type="entry name" value="PEP_ENZYMES_2"/>
    <property type="match status" value="1"/>
</dbReference>
<dbReference type="Pfam" id="PF00391">
    <property type="entry name" value="PEP-utilizers"/>
    <property type="match status" value="1"/>
</dbReference>
<keyword evidence="13 17" id="KW-0479">Metal-binding</keyword>
<comment type="subcellular location">
    <subcellularLocation>
        <location evidence="4 17">Cytoplasm</location>
    </subcellularLocation>
</comment>
<organism evidence="24 25">
    <name type="scientific">Helcococcus kunzii ATCC 51366</name>
    <dbReference type="NCBI Taxonomy" id="883114"/>
    <lineage>
        <taxon>Bacteria</taxon>
        <taxon>Bacillati</taxon>
        <taxon>Bacillota</taxon>
        <taxon>Tissierellia</taxon>
        <taxon>Tissierellales</taxon>
        <taxon>Peptoniphilaceae</taxon>
        <taxon>Helcococcus</taxon>
    </lineage>
</organism>
<dbReference type="Gene3D" id="3.20.20.60">
    <property type="entry name" value="Phosphoenolpyruvate-binding domains"/>
    <property type="match status" value="1"/>
</dbReference>
<feature type="binding site" evidence="20">
    <location>
        <position position="451"/>
    </location>
    <ligand>
        <name>Mg(2+)</name>
        <dbReference type="ChEBI" id="CHEBI:18420"/>
    </ligand>
</feature>
<reference evidence="24 25" key="1">
    <citation type="submission" date="2012-01" db="EMBL/GenBank/DDBJ databases">
        <title>The Genome Sequence of Helcococcus kunzii ATCC 51366.</title>
        <authorList>
            <consortium name="The Broad Institute Genome Sequencing Platform"/>
            <person name="Earl A."/>
            <person name="Ward D."/>
            <person name="Feldgarden M."/>
            <person name="Gevers D."/>
            <person name="Huys G."/>
            <person name="Young S.K."/>
            <person name="Zeng Q."/>
            <person name="Gargeya S."/>
            <person name="Fitzgerald M."/>
            <person name="Haas B."/>
            <person name="Abouelleil A."/>
            <person name="Alvarado L."/>
            <person name="Arachchi H.M."/>
            <person name="Berlin A."/>
            <person name="Chapman S.B."/>
            <person name="Gearin G."/>
            <person name="Goldberg J."/>
            <person name="Griggs A."/>
            <person name="Gujja S."/>
            <person name="Hansen M."/>
            <person name="Heiman D."/>
            <person name="Howarth C."/>
            <person name="Larimer J."/>
            <person name="Lui A."/>
            <person name="MacDonald P.J.P."/>
            <person name="McCowen C."/>
            <person name="Montmayeur A."/>
            <person name="Murphy C."/>
            <person name="Neiman D."/>
            <person name="Pearson M."/>
            <person name="Priest M."/>
            <person name="Roberts A."/>
            <person name="Saif S."/>
            <person name="Shea T."/>
            <person name="Sisk P."/>
            <person name="Stolte C."/>
            <person name="Sykes S."/>
            <person name="Wortman J."/>
            <person name="Nusbaum C."/>
            <person name="Birren B."/>
        </authorList>
    </citation>
    <scope>NUCLEOTIDE SEQUENCE [LARGE SCALE GENOMIC DNA]</scope>
    <source>
        <strain evidence="24 25">ATCC 51366</strain>
    </source>
</reference>
<dbReference type="GO" id="GO:0016301">
    <property type="term" value="F:kinase activity"/>
    <property type="evidence" value="ECO:0007669"/>
    <property type="project" value="UniProtKB-KW"/>
</dbReference>
<evidence type="ECO:0000256" key="14">
    <source>
        <dbReference type="ARBA" id="ARBA00022777"/>
    </source>
</evidence>
<evidence type="ECO:0000256" key="11">
    <source>
        <dbReference type="ARBA" id="ARBA00022679"/>
    </source>
</evidence>
<dbReference type="STRING" id="883114.HMPREF9709_00863"/>
<dbReference type="AlphaFoldDB" id="H3NNF2"/>
<evidence type="ECO:0000256" key="15">
    <source>
        <dbReference type="ARBA" id="ARBA00022842"/>
    </source>
</evidence>
<accession>H3NNF2</accession>
<dbReference type="InterPro" id="IPR036637">
    <property type="entry name" value="Phosphohistidine_dom_sf"/>
</dbReference>
<dbReference type="OrthoDB" id="9765468at2"/>
<evidence type="ECO:0000259" key="23">
    <source>
        <dbReference type="Pfam" id="PF05524"/>
    </source>
</evidence>
<keyword evidence="12 17" id="KW-0598">Phosphotransferase system</keyword>
<comment type="cofactor">
    <cofactor evidence="2 17 20">
        <name>Mg(2+)</name>
        <dbReference type="ChEBI" id="CHEBI:18420"/>
    </cofactor>
</comment>